<dbReference type="RefSeq" id="WP_110885925.1">
    <property type="nucleotide sequence ID" value="NZ_QJSX01000004.1"/>
</dbReference>
<evidence type="ECO:0000313" key="3">
    <source>
        <dbReference type="Proteomes" id="UP000248326"/>
    </source>
</evidence>
<dbReference type="InterPro" id="IPR009959">
    <property type="entry name" value="Cyclase_SnoaL-like"/>
</dbReference>
<dbReference type="Gene3D" id="3.10.450.50">
    <property type="match status" value="2"/>
</dbReference>
<dbReference type="GO" id="GO:0030638">
    <property type="term" value="P:polyketide metabolic process"/>
    <property type="evidence" value="ECO:0007669"/>
    <property type="project" value="InterPro"/>
</dbReference>
<dbReference type="Proteomes" id="UP000248326">
    <property type="component" value="Unassembled WGS sequence"/>
</dbReference>
<keyword evidence="3" id="KW-1185">Reference proteome</keyword>
<evidence type="ECO:0000313" key="2">
    <source>
        <dbReference type="EMBL" id="PYE54800.1"/>
    </source>
</evidence>
<protein>
    <submittedName>
        <fullName evidence="2">Putative ester cyclase</fullName>
    </submittedName>
</protein>
<dbReference type="EMBL" id="QJSX01000004">
    <property type="protein sequence ID" value="PYE54800.1"/>
    <property type="molecule type" value="Genomic_DNA"/>
</dbReference>
<dbReference type="AlphaFoldDB" id="A0A318S9R7"/>
<organism evidence="2 3">
    <name type="scientific">Deinococcus yavapaiensis KR-236</name>
    <dbReference type="NCBI Taxonomy" id="694435"/>
    <lineage>
        <taxon>Bacteria</taxon>
        <taxon>Thermotogati</taxon>
        <taxon>Deinococcota</taxon>
        <taxon>Deinococci</taxon>
        <taxon>Deinococcales</taxon>
        <taxon>Deinococcaceae</taxon>
        <taxon>Deinococcus</taxon>
    </lineage>
</organism>
<proteinExistence type="predicted"/>
<evidence type="ECO:0000256" key="1">
    <source>
        <dbReference type="SAM" id="MobiDB-lite"/>
    </source>
</evidence>
<dbReference type="OrthoDB" id="129343at2"/>
<feature type="region of interest" description="Disordered" evidence="1">
    <location>
        <begin position="151"/>
        <end position="175"/>
    </location>
</feature>
<name>A0A318S9R7_9DEIO</name>
<accession>A0A318S9R7</accession>
<gene>
    <name evidence="2" type="ORF">DES52_10470</name>
</gene>
<sequence length="313" mass="33413">MTTPEPTSASNITEQNKALFNRWFGRVWNSGEYAIAHEVISPRMRVHGAGGQPVEQGPDGLVGLISTWRDAFPDGRMDSTLLIAEGDLVAALLTWRGTHQAEFYGAPASGQSVVCTSIGIDRIENGIIVDGWGELDMVGMMQQMGVMPKVGPGASAHEQSAEWGSPTEVRPGEGRGDEKAVAQAFVEAFNAGNLTPVLAEDYREFNPALGARDADEANEIVAELRAAMPDLQYRHDPGLLIAEGDLVAVHGVLIGTYNGAGLWGSKPNGQYVAWTQSEILRIRDGKVAERWSCPDVLSLYQGAGVLPTAGGTS</sequence>
<dbReference type="PANTHER" id="PTHR38436:SF1">
    <property type="entry name" value="ESTER CYCLASE"/>
    <property type="match status" value="1"/>
</dbReference>
<dbReference type="Pfam" id="PF07366">
    <property type="entry name" value="SnoaL"/>
    <property type="match status" value="2"/>
</dbReference>
<dbReference type="PANTHER" id="PTHR38436">
    <property type="entry name" value="POLYKETIDE CYCLASE SNOAL-LIKE DOMAIN"/>
    <property type="match status" value="1"/>
</dbReference>
<dbReference type="InterPro" id="IPR032710">
    <property type="entry name" value="NTF2-like_dom_sf"/>
</dbReference>
<reference evidence="2 3" key="1">
    <citation type="submission" date="2018-06" db="EMBL/GenBank/DDBJ databases">
        <title>Genomic Encyclopedia of Type Strains, Phase IV (KMG-IV): sequencing the most valuable type-strain genomes for metagenomic binning, comparative biology and taxonomic classification.</title>
        <authorList>
            <person name="Goeker M."/>
        </authorList>
    </citation>
    <scope>NUCLEOTIDE SEQUENCE [LARGE SCALE GENOMIC DNA]</scope>
    <source>
        <strain evidence="2 3">DSM 18048</strain>
    </source>
</reference>
<comment type="caution">
    <text evidence="2">The sequence shown here is derived from an EMBL/GenBank/DDBJ whole genome shotgun (WGS) entry which is preliminary data.</text>
</comment>
<dbReference type="SUPFAM" id="SSF54427">
    <property type="entry name" value="NTF2-like"/>
    <property type="match status" value="2"/>
</dbReference>